<keyword evidence="1" id="KW-1133">Transmembrane helix</keyword>
<sequence>MRTSAERALRGLLWDKVPRNHRQDPRPFLVRRVVTGVFVVIGAVVLGWSLQIEAGDSTFYVATLVLASIWTIGAFASGPLYLGRIAHPERHDDLRRPVVGAIVLGLLLAGIFVVGALVVREIPLVDRQISSVLSHANAGVTPMLVLITVVNGIAEELFFRGALYAAVPRHPVAVSTVAYVVATLATGNFMLAFAAILLGVVTGLERRASGGVLAPVLTHVTWSTVMLFALPLLF</sequence>
<feature type="domain" description="CAAX prenyl protease 2/Lysostaphin resistance protein A-like" evidence="2">
    <location>
        <begin position="140"/>
        <end position="224"/>
    </location>
</feature>
<proteinExistence type="predicted"/>
<evidence type="ECO:0000259" key="2">
    <source>
        <dbReference type="Pfam" id="PF02517"/>
    </source>
</evidence>
<feature type="transmembrane region" description="Helical" evidence="1">
    <location>
        <begin position="57"/>
        <end position="77"/>
    </location>
</feature>
<dbReference type="KEGG" id="nps:KRR39_16470"/>
<keyword evidence="1" id="KW-0472">Membrane</keyword>
<dbReference type="GO" id="GO:0004175">
    <property type="term" value="F:endopeptidase activity"/>
    <property type="evidence" value="ECO:0007669"/>
    <property type="project" value="UniProtKB-ARBA"/>
</dbReference>
<keyword evidence="3" id="KW-0482">Metalloprotease</keyword>
<evidence type="ECO:0000313" key="4">
    <source>
        <dbReference type="Proteomes" id="UP000683575"/>
    </source>
</evidence>
<dbReference type="GO" id="GO:0008237">
    <property type="term" value="F:metallopeptidase activity"/>
    <property type="evidence" value="ECO:0007669"/>
    <property type="project" value="UniProtKB-KW"/>
</dbReference>
<keyword evidence="1" id="KW-0812">Transmembrane</keyword>
<organism evidence="3 4">
    <name type="scientific">Nocardioides panacis</name>
    <dbReference type="NCBI Taxonomy" id="2849501"/>
    <lineage>
        <taxon>Bacteria</taxon>
        <taxon>Bacillati</taxon>
        <taxon>Actinomycetota</taxon>
        <taxon>Actinomycetes</taxon>
        <taxon>Propionibacteriales</taxon>
        <taxon>Nocardioidaceae</taxon>
        <taxon>Nocardioides</taxon>
    </lineage>
</organism>
<keyword evidence="3" id="KW-0645">Protease</keyword>
<feature type="transmembrane region" description="Helical" evidence="1">
    <location>
        <begin position="171"/>
        <end position="200"/>
    </location>
</feature>
<keyword evidence="3" id="KW-0378">Hydrolase</keyword>
<dbReference type="EMBL" id="CP077062">
    <property type="protein sequence ID" value="QWZ10621.1"/>
    <property type="molecule type" value="Genomic_DNA"/>
</dbReference>
<name>A0A975T337_9ACTN</name>
<evidence type="ECO:0000256" key="1">
    <source>
        <dbReference type="SAM" id="Phobius"/>
    </source>
</evidence>
<dbReference type="GO" id="GO:0080120">
    <property type="term" value="P:CAAX-box protein maturation"/>
    <property type="evidence" value="ECO:0007669"/>
    <property type="project" value="UniProtKB-ARBA"/>
</dbReference>
<feature type="transmembrane region" description="Helical" evidence="1">
    <location>
        <begin position="98"/>
        <end position="119"/>
    </location>
</feature>
<feature type="transmembrane region" description="Helical" evidence="1">
    <location>
        <begin position="29"/>
        <end position="51"/>
    </location>
</feature>
<feature type="transmembrane region" description="Helical" evidence="1">
    <location>
        <begin position="139"/>
        <end position="159"/>
    </location>
</feature>
<accession>A0A975T337</accession>
<evidence type="ECO:0000313" key="3">
    <source>
        <dbReference type="EMBL" id="QWZ10621.1"/>
    </source>
</evidence>
<protein>
    <submittedName>
        <fullName evidence="3">CPBP family intramembrane metalloprotease</fullName>
    </submittedName>
</protein>
<dbReference type="InterPro" id="IPR003675">
    <property type="entry name" value="Rce1/LyrA-like_dom"/>
</dbReference>
<gene>
    <name evidence="3" type="ORF">KRR39_16470</name>
</gene>
<dbReference type="Pfam" id="PF02517">
    <property type="entry name" value="Rce1-like"/>
    <property type="match status" value="1"/>
</dbReference>
<keyword evidence="4" id="KW-1185">Reference proteome</keyword>
<feature type="transmembrane region" description="Helical" evidence="1">
    <location>
        <begin position="212"/>
        <end position="233"/>
    </location>
</feature>
<reference evidence="3" key="1">
    <citation type="submission" date="2021-06" db="EMBL/GenBank/DDBJ databases">
        <title>Complete genome sequence of Nocardioides sp. G188.</title>
        <authorList>
            <person name="Im W.-T."/>
        </authorList>
    </citation>
    <scope>NUCLEOTIDE SEQUENCE</scope>
    <source>
        <strain evidence="3">G188</strain>
    </source>
</reference>
<dbReference type="Proteomes" id="UP000683575">
    <property type="component" value="Chromosome"/>
</dbReference>
<dbReference type="AlphaFoldDB" id="A0A975T337"/>